<keyword evidence="4" id="KW-0547">Nucleotide-binding</keyword>
<organism evidence="9">
    <name type="scientific">viral metagenome</name>
    <dbReference type="NCBI Taxonomy" id="1070528"/>
    <lineage>
        <taxon>unclassified sequences</taxon>
        <taxon>metagenomes</taxon>
        <taxon>organismal metagenomes</taxon>
    </lineage>
</organism>
<name>A0A6C0KT41_9ZZZZ</name>
<dbReference type="GO" id="GO:0016740">
    <property type="term" value="F:transferase activity"/>
    <property type="evidence" value="ECO:0007669"/>
    <property type="project" value="UniProtKB-KW"/>
</dbReference>
<evidence type="ECO:0000313" key="9">
    <source>
        <dbReference type="EMBL" id="QHU20326.1"/>
    </source>
</evidence>
<evidence type="ECO:0000256" key="5">
    <source>
        <dbReference type="ARBA" id="ARBA00022840"/>
    </source>
</evidence>
<evidence type="ECO:0000256" key="2">
    <source>
        <dbReference type="ARBA" id="ARBA00022664"/>
    </source>
</evidence>
<dbReference type="GO" id="GO:0005524">
    <property type="term" value="F:ATP binding"/>
    <property type="evidence" value="ECO:0007669"/>
    <property type="project" value="UniProtKB-KW"/>
</dbReference>
<accession>A0A6C0KT41</accession>
<evidence type="ECO:0000256" key="1">
    <source>
        <dbReference type="ARBA" id="ARBA00004328"/>
    </source>
</evidence>
<comment type="subcellular location">
    <subcellularLocation>
        <location evidence="1">Virion</location>
    </subcellularLocation>
</comment>
<evidence type="ECO:0000256" key="3">
    <source>
        <dbReference type="ARBA" id="ARBA00022679"/>
    </source>
</evidence>
<dbReference type="AlphaFoldDB" id="A0A6C0KT41"/>
<protein>
    <recommendedName>
        <fullName evidence="8">Poly(A) polymerase catalytic subunit domain-containing protein</fullName>
    </recommendedName>
</protein>
<dbReference type="EMBL" id="MN740968">
    <property type="protein sequence ID" value="QHU20326.1"/>
    <property type="molecule type" value="Genomic_DNA"/>
</dbReference>
<dbReference type="Pfam" id="PF19244">
    <property type="entry name" value="Poly_A_pol_cat"/>
    <property type="match status" value="1"/>
</dbReference>
<keyword evidence="3" id="KW-0808">Transferase</keyword>
<keyword evidence="5" id="KW-0067">ATP-binding</keyword>
<evidence type="ECO:0000256" key="4">
    <source>
        <dbReference type="ARBA" id="ARBA00022741"/>
    </source>
</evidence>
<evidence type="ECO:0000256" key="6">
    <source>
        <dbReference type="ARBA" id="ARBA00022844"/>
    </source>
</evidence>
<reference evidence="9" key="1">
    <citation type="journal article" date="2020" name="Nature">
        <title>Giant virus diversity and host interactions through global metagenomics.</title>
        <authorList>
            <person name="Schulz F."/>
            <person name="Roux S."/>
            <person name="Paez-Espino D."/>
            <person name="Jungbluth S."/>
            <person name="Walsh D.A."/>
            <person name="Denef V.J."/>
            <person name="McMahon K.D."/>
            <person name="Konstantinidis K.T."/>
            <person name="Eloe-Fadrosh E.A."/>
            <person name="Kyrpides N.C."/>
            <person name="Woyke T."/>
        </authorList>
    </citation>
    <scope>NUCLEOTIDE SEQUENCE</scope>
    <source>
        <strain evidence="9">GVMAG-S-3300013093-109</strain>
    </source>
</reference>
<proteinExistence type="predicted"/>
<keyword evidence="6" id="KW-0946">Virion</keyword>
<sequence length="437" mass="50735">MESEIEHLPSDLLDTDAFKIQLDRIKQASEMAQQKLDYYSAHDDQVLLSISIVEKFLKKKHRICYGGQAINAYLPAKYKFYHPETSIPDYDFFTPSHEADIEEITTALIKSGFEEISVREGMHEGTLKIYVNFIPVADLTVIDPKLYRLLSKRASRIDEITYLDANSLRMLMYLELSRPRGEVGRWQKVFERLMLFNEFVSVKDCIPDSVLLKNKLTLEQVQFTIDYIIKEKRLFAGADLLSFYETSMLKKSRSTQWIVSHKKPILFLSSNARDDAKYILSEFQANQDNKIKIKFYSYNGLDYLPGVYVLHESNQPLVIIIQQAACHSYYTLPVKKKQSLRIATLDTLITLYFSLGFINTSFFSMDSMECLANHFVQLSIKGRKMNGQFVFPFISINCSGHQTTLPSLIRAKVKRVTEKKKRIKNMIKRKTLSKRRL</sequence>
<evidence type="ECO:0000259" key="8">
    <source>
        <dbReference type="Pfam" id="PF19244"/>
    </source>
</evidence>
<feature type="domain" description="Poly(A) polymerase catalytic subunit" evidence="8">
    <location>
        <begin position="52"/>
        <end position="179"/>
    </location>
</feature>
<dbReference type="GO" id="GO:0006397">
    <property type="term" value="P:mRNA processing"/>
    <property type="evidence" value="ECO:0007669"/>
    <property type="project" value="UniProtKB-KW"/>
</dbReference>
<evidence type="ECO:0000256" key="7">
    <source>
        <dbReference type="ARBA" id="ARBA00023163"/>
    </source>
</evidence>
<dbReference type="GO" id="GO:0044423">
    <property type="term" value="C:virion component"/>
    <property type="evidence" value="ECO:0007669"/>
    <property type="project" value="UniProtKB-KW"/>
</dbReference>
<keyword evidence="7" id="KW-0804">Transcription</keyword>
<dbReference type="InterPro" id="IPR045355">
    <property type="entry name" value="PolyA_pol_cat_su"/>
</dbReference>
<keyword evidence="2" id="KW-0507">mRNA processing</keyword>